<dbReference type="GeneID" id="33555444"/>
<dbReference type="InParanoid" id="A0A1Y1U8F4"/>
<evidence type="ECO:0000259" key="6">
    <source>
        <dbReference type="Pfam" id="PF00149"/>
    </source>
</evidence>
<dbReference type="GO" id="GO:0046872">
    <property type="term" value="F:metal ion binding"/>
    <property type="evidence" value="ECO:0007669"/>
    <property type="project" value="InterPro"/>
</dbReference>
<dbReference type="PANTHER" id="PTHR22953:SF153">
    <property type="entry name" value="PURPLE ACID PHOSPHATASE"/>
    <property type="match status" value="1"/>
</dbReference>
<evidence type="ECO:0000256" key="5">
    <source>
        <dbReference type="SAM" id="MobiDB-lite"/>
    </source>
</evidence>
<evidence type="ECO:0000259" key="7">
    <source>
        <dbReference type="Pfam" id="PF14008"/>
    </source>
</evidence>
<dbReference type="EC" id="3.1.3.2" evidence="4"/>
<dbReference type="PANTHER" id="PTHR22953">
    <property type="entry name" value="ACID PHOSPHATASE RELATED"/>
    <property type="match status" value="1"/>
</dbReference>
<dbReference type="Pfam" id="PF14008">
    <property type="entry name" value="Metallophos_C"/>
    <property type="match status" value="1"/>
</dbReference>
<feature type="region of interest" description="Disordered" evidence="5">
    <location>
        <begin position="58"/>
        <end position="81"/>
    </location>
</feature>
<dbReference type="InterPro" id="IPR015914">
    <property type="entry name" value="PAPs_N"/>
</dbReference>
<feature type="compositionally biased region" description="Polar residues" evidence="5">
    <location>
        <begin position="58"/>
        <end position="73"/>
    </location>
</feature>
<evidence type="ECO:0000313" key="10">
    <source>
        <dbReference type="Proteomes" id="UP000193218"/>
    </source>
</evidence>
<dbReference type="Gene3D" id="3.60.21.10">
    <property type="match status" value="1"/>
</dbReference>
<dbReference type="SUPFAM" id="SSF56300">
    <property type="entry name" value="Metallo-dependent phosphatases"/>
    <property type="match status" value="1"/>
</dbReference>
<dbReference type="PIRSF" id="PIRSF000900">
    <property type="entry name" value="Acid_Ptase_Asper"/>
    <property type="match status" value="1"/>
</dbReference>
<accession>A0A1Y1U8F4</accession>
<dbReference type="InterPro" id="IPR008963">
    <property type="entry name" value="Purple_acid_Pase-like_N"/>
</dbReference>
<keyword evidence="1 4" id="KW-0732">Signal</keyword>
<feature type="domain" description="Purple acid phosphatase C-terminal" evidence="7">
    <location>
        <begin position="559"/>
        <end position="621"/>
    </location>
</feature>
<dbReference type="EMBL" id="NBSH01000015">
    <property type="protein sequence ID" value="ORX34320.1"/>
    <property type="molecule type" value="Genomic_DNA"/>
</dbReference>
<organism evidence="9 10">
    <name type="scientific">Kockovaella imperatae</name>
    <dbReference type="NCBI Taxonomy" id="4999"/>
    <lineage>
        <taxon>Eukaryota</taxon>
        <taxon>Fungi</taxon>
        <taxon>Dikarya</taxon>
        <taxon>Basidiomycota</taxon>
        <taxon>Agaricomycotina</taxon>
        <taxon>Tremellomycetes</taxon>
        <taxon>Tremellales</taxon>
        <taxon>Cuniculitremaceae</taxon>
        <taxon>Kockovaella</taxon>
    </lineage>
</organism>
<dbReference type="Proteomes" id="UP000193218">
    <property type="component" value="Unassembled WGS sequence"/>
</dbReference>
<keyword evidence="3" id="KW-0325">Glycoprotein</keyword>
<dbReference type="STRING" id="4999.A0A1Y1U8F4"/>
<dbReference type="Gene3D" id="2.60.40.380">
    <property type="entry name" value="Purple acid phosphatase-like, N-terminal"/>
    <property type="match status" value="1"/>
</dbReference>
<dbReference type="InterPro" id="IPR029052">
    <property type="entry name" value="Metallo-depent_PP-like"/>
</dbReference>
<dbReference type="Pfam" id="PF16656">
    <property type="entry name" value="Pur_ac_phosph_N"/>
    <property type="match status" value="1"/>
</dbReference>
<reference evidence="9 10" key="1">
    <citation type="submission" date="2017-03" db="EMBL/GenBank/DDBJ databases">
        <title>Widespread Adenine N6-methylation of Active Genes in Fungi.</title>
        <authorList>
            <consortium name="DOE Joint Genome Institute"/>
            <person name="Mondo S.J."/>
            <person name="Dannebaum R.O."/>
            <person name="Kuo R.C."/>
            <person name="Louie K.B."/>
            <person name="Bewick A.J."/>
            <person name="Labutti K."/>
            <person name="Haridas S."/>
            <person name="Kuo A."/>
            <person name="Salamov A."/>
            <person name="Ahrendt S.R."/>
            <person name="Lau R."/>
            <person name="Bowen B.P."/>
            <person name="Lipzen A."/>
            <person name="Sullivan W."/>
            <person name="Andreopoulos W.B."/>
            <person name="Clum A."/>
            <person name="Lindquist E."/>
            <person name="Daum C."/>
            <person name="Northen T.R."/>
            <person name="Ramamoorthy G."/>
            <person name="Schmitz R.J."/>
            <person name="Gryganskyi A."/>
            <person name="Culley D."/>
            <person name="Magnuson J."/>
            <person name="James T.Y."/>
            <person name="O'Malley M.A."/>
            <person name="Stajich J.E."/>
            <person name="Spatafora J.W."/>
            <person name="Visel A."/>
            <person name="Grigoriev I.V."/>
        </authorList>
    </citation>
    <scope>NUCLEOTIDE SEQUENCE [LARGE SCALE GENOMIC DNA]</scope>
    <source>
        <strain evidence="9 10">NRRL Y-17943</strain>
    </source>
</reference>
<dbReference type="Pfam" id="PF00149">
    <property type="entry name" value="Metallophos"/>
    <property type="match status" value="1"/>
</dbReference>
<evidence type="ECO:0000256" key="1">
    <source>
        <dbReference type="ARBA" id="ARBA00022729"/>
    </source>
</evidence>
<dbReference type="InterPro" id="IPR041792">
    <property type="entry name" value="MPP_PAP"/>
</dbReference>
<dbReference type="InterPro" id="IPR004843">
    <property type="entry name" value="Calcineurin-like_PHP"/>
</dbReference>
<dbReference type="InterPro" id="IPR014390">
    <property type="entry name" value="Acid_Pase_Asper"/>
</dbReference>
<evidence type="ECO:0000313" key="9">
    <source>
        <dbReference type="EMBL" id="ORX34320.1"/>
    </source>
</evidence>
<sequence>MLPLLLFPLVVALPHPGSEAETQVIYIRGKRDVFTNYPYTGPAVPIADWADQSVNGNDAYTDQYANGTGNNPQPGFPRLQEPPAVWPSGPNPTNNINTISTAYVPGGINIHFSTPFGIDGEPCVNYGTDMYNLNTNVKGTTTTYDRTPPCSAYDSVTLCSQFFHNVQLTGLQPGTTYFYQIPGGNGTTPSHVLQFTTARAPGDPTPFSVAVVNDMGYTNAKGTHAQLIEAVTTGVSFAWHGGDISYADDWFEGILPCVLSGPDAENCYNGTDSTVPPGDDFDYYTPVPVGEMPNQGGPQGGDFSTMYETNWDLWQNWMNPITTRIPYMTNPGNHEATCAEFDGPNGELYAYLVNDQINGTANGTLNYYSCPPSQRNFTAYQHRFRMPGDDSGGRSNFWYSFDYGLAHFISFDGETDYYQSPESPFVAELTGNETMPSEKEARLTSSGPFGYIDGNYTNNANYEQVQWLQKDLASVNRTKTPWIFAMTHRPMYSSEVAAYQKHMRNAFEQILLDHKVDAYLAGHIHWYERMYPLGTNGTIVESNFVNNNTYITGNGKSLTHLVNGMAGNIESHSTLSYDDLPRLNITAYLDQEHYGFSRLTVINATTSLWEYIHGDDGQCWDYVYMQKE</sequence>
<protein>
    <recommendedName>
        <fullName evidence="4">Purple acid phosphatase</fullName>
        <ecNumber evidence="4">3.1.3.2</ecNumber>
    </recommendedName>
</protein>
<dbReference type="CDD" id="cd00839">
    <property type="entry name" value="MPP_PAPs"/>
    <property type="match status" value="1"/>
</dbReference>
<evidence type="ECO:0000256" key="4">
    <source>
        <dbReference type="RuleBase" id="RU361203"/>
    </source>
</evidence>
<dbReference type="InterPro" id="IPR025733">
    <property type="entry name" value="PAPs_C"/>
</dbReference>
<evidence type="ECO:0000256" key="2">
    <source>
        <dbReference type="ARBA" id="ARBA00022801"/>
    </source>
</evidence>
<dbReference type="SUPFAM" id="SSF49363">
    <property type="entry name" value="Purple acid phosphatase, N-terminal domain"/>
    <property type="match status" value="1"/>
</dbReference>
<keyword evidence="10" id="KW-1185">Reference proteome</keyword>
<gene>
    <name evidence="9" type="ORF">BD324DRAFT_583742</name>
</gene>
<keyword evidence="2 4" id="KW-0378">Hydrolase</keyword>
<feature type="chain" id="PRO_5011823645" description="Purple acid phosphatase" evidence="4">
    <location>
        <begin position="21"/>
        <end position="628"/>
    </location>
</feature>
<feature type="domain" description="Calcineurin-like phosphoesterase" evidence="6">
    <location>
        <begin position="301"/>
        <end position="527"/>
    </location>
</feature>
<dbReference type="OrthoDB" id="45007at2759"/>
<name>A0A1Y1U8F4_9TREE</name>
<proteinExistence type="inferred from homology"/>
<evidence type="ECO:0000259" key="8">
    <source>
        <dbReference type="Pfam" id="PF16656"/>
    </source>
</evidence>
<feature type="domain" description="Purple acid phosphatase N-terminal" evidence="8">
    <location>
        <begin position="99"/>
        <end position="197"/>
    </location>
</feature>
<comment type="catalytic activity">
    <reaction evidence="4">
        <text>a phosphate monoester + H2O = an alcohol + phosphate</text>
        <dbReference type="Rhea" id="RHEA:15017"/>
        <dbReference type="ChEBI" id="CHEBI:15377"/>
        <dbReference type="ChEBI" id="CHEBI:30879"/>
        <dbReference type="ChEBI" id="CHEBI:43474"/>
        <dbReference type="ChEBI" id="CHEBI:67140"/>
        <dbReference type="EC" id="3.1.3.2"/>
    </reaction>
</comment>
<dbReference type="RefSeq" id="XP_021868598.1">
    <property type="nucleotide sequence ID" value="XM_022013636.1"/>
</dbReference>
<comment type="caution">
    <text evidence="9">The sequence shown here is derived from an EMBL/GenBank/DDBJ whole genome shotgun (WGS) entry which is preliminary data.</text>
</comment>
<dbReference type="AlphaFoldDB" id="A0A1Y1U8F4"/>
<comment type="similarity">
    <text evidence="4">Belongs to the metallophosphoesterase superfamily. Purple acid phosphatase family.</text>
</comment>
<evidence type="ECO:0000256" key="3">
    <source>
        <dbReference type="ARBA" id="ARBA00023180"/>
    </source>
</evidence>
<dbReference type="InterPro" id="IPR039331">
    <property type="entry name" value="PAPs-like"/>
</dbReference>
<dbReference type="GO" id="GO:0003993">
    <property type="term" value="F:acid phosphatase activity"/>
    <property type="evidence" value="ECO:0007669"/>
    <property type="project" value="UniProtKB-EC"/>
</dbReference>
<feature type="signal peptide" evidence="4">
    <location>
        <begin position="1"/>
        <end position="20"/>
    </location>
</feature>